<dbReference type="EMBL" id="OPYN01000102">
    <property type="protein sequence ID" value="SPO60766.1"/>
    <property type="molecule type" value="Genomic_DNA"/>
</dbReference>
<dbReference type="SUPFAM" id="SSF50969">
    <property type="entry name" value="YVTN repeat-like/Quinoprotein amine dehydrogenase"/>
    <property type="match status" value="1"/>
</dbReference>
<keyword evidence="2" id="KW-1185">Reference proteome</keyword>
<dbReference type="AlphaFoldDB" id="A0AAQ1P953"/>
<dbReference type="InterPro" id="IPR015943">
    <property type="entry name" value="WD40/YVTN_repeat-like_dom_sf"/>
</dbReference>
<protein>
    <recommendedName>
        <fullName evidence="3">PQQ-like domain-containing protein</fullName>
    </recommendedName>
</protein>
<dbReference type="InterPro" id="IPR011044">
    <property type="entry name" value="Quino_amine_DH_bsu"/>
</dbReference>
<organism evidence="1 2">
    <name type="scientific">Pseudomonas inefficax</name>
    <dbReference type="NCBI Taxonomy" id="2078786"/>
    <lineage>
        <taxon>Bacteria</taxon>
        <taxon>Pseudomonadati</taxon>
        <taxon>Pseudomonadota</taxon>
        <taxon>Gammaproteobacteria</taxon>
        <taxon>Pseudomonadales</taxon>
        <taxon>Pseudomonadaceae</taxon>
        <taxon>Pseudomonas</taxon>
    </lineage>
</organism>
<gene>
    <name evidence="1" type="ORF">JV551A3_V1_1020024</name>
</gene>
<reference evidence="1 2" key="1">
    <citation type="submission" date="2018-02" db="EMBL/GenBank/DDBJ databases">
        <authorList>
            <person name="Dubost A."/>
        </authorList>
    </citation>
    <scope>NUCLEOTIDE SEQUENCE [LARGE SCALE GENOMIC DNA]</scope>
    <source>
        <strain evidence="2">JV551A3</strain>
    </source>
</reference>
<evidence type="ECO:0000313" key="2">
    <source>
        <dbReference type="Proteomes" id="UP000294335"/>
    </source>
</evidence>
<evidence type="ECO:0000313" key="1">
    <source>
        <dbReference type="EMBL" id="SPO60766.1"/>
    </source>
</evidence>
<evidence type="ECO:0008006" key="3">
    <source>
        <dbReference type="Google" id="ProtNLM"/>
    </source>
</evidence>
<sequence>MVRVKPGAHNREAGRRSNMDALCERVCNKEPDPLMDQQQWQQQWQQAITAYAQAVNDYVAQGRAQGWDDLEEPLPQATEHLLDAWLQALQAANRPGIEASEQQAFREAWPPAHHPLLPLIKEHGQGIGNVLLLEDGSLLARIGMPHDKGQVVRIDNLGVTPVIGVDHFGRCPARRYFALANAEGIRVTDGWGGPQVLRLAWPTGLEGLPPGYPFEPFDLPPTPTTLIPFPDGQRVLLVSAEGIFLLTRHGATRLLPHQARVLDELDEGTDPDDISLVLSMEHGAVSVDGRLIVVGEQGSRHLVLDDQLRPVAAIGPASEYPHFALFNRAGDQLIVNACHFYSGATQAVRVADLPGLDTDYYSQDPRTPLVQDGARVYAGVARDGEYIVGDAYGYLRAFGEDGMEHWQHYLGSTISALDISADGRTLVAASHAGFVSVIALDSGRPAWQIGTGAHGEVRRWLFWKGWDRALAW</sequence>
<accession>A0AAQ1P953</accession>
<dbReference type="Gene3D" id="2.130.10.10">
    <property type="entry name" value="YVTN repeat-like/Quinoprotein amine dehydrogenase"/>
    <property type="match status" value="1"/>
</dbReference>
<name>A0AAQ1P953_9PSED</name>
<comment type="caution">
    <text evidence="1">The sequence shown here is derived from an EMBL/GenBank/DDBJ whole genome shotgun (WGS) entry which is preliminary data.</text>
</comment>
<dbReference type="Proteomes" id="UP000294335">
    <property type="component" value="Unassembled WGS sequence"/>
</dbReference>
<proteinExistence type="predicted"/>